<keyword evidence="3" id="KW-1185">Reference proteome</keyword>
<organism evidence="2 3">
    <name type="scientific">Oryza rufipogon</name>
    <name type="common">Brownbeard rice</name>
    <name type="synonym">Asian wild rice</name>
    <dbReference type="NCBI Taxonomy" id="4529"/>
    <lineage>
        <taxon>Eukaryota</taxon>
        <taxon>Viridiplantae</taxon>
        <taxon>Streptophyta</taxon>
        <taxon>Embryophyta</taxon>
        <taxon>Tracheophyta</taxon>
        <taxon>Spermatophyta</taxon>
        <taxon>Magnoliopsida</taxon>
        <taxon>Liliopsida</taxon>
        <taxon>Poales</taxon>
        <taxon>Poaceae</taxon>
        <taxon>BOP clade</taxon>
        <taxon>Oryzoideae</taxon>
        <taxon>Oryzeae</taxon>
        <taxon>Oryzinae</taxon>
        <taxon>Oryza</taxon>
    </lineage>
</organism>
<dbReference type="OMA" id="LPARCCH"/>
<sequence length="167" mass="16953">MGGRRPLLAGDGEPPPPPPRASLSLPEEGARGGGGGGGCEEGGHSSPAMGSPLLLLPARCCHRGGGGGGEWEEGSRFSLAFLAPPSSAIGSLLLLLPARRCRCRRKEPEVGEAAADVRKAATPRRRWGAPSSSSPRVAVAAGKQKAVVAAAGFPSTERSTERGGEKE</sequence>
<feature type="compositionally biased region" description="Low complexity" evidence="1">
    <location>
        <begin position="1"/>
        <end position="12"/>
    </location>
</feature>
<dbReference type="AlphaFoldDB" id="A0A0E0N244"/>
<proteinExistence type="predicted"/>
<protein>
    <submittedName>
        <fullName evidence="2">Uncharacterized protein</fullName>
    </submittedName>
</protein>
<accession>A0A0E0N244</accession>
<reference evidence="2" key="2">
    <citation type="submission" date="2015-06" db="UniProtKB">
        <authorList>
            <consortium name="EnsemblPlants"/>
        </authorList>
    </citation>
    <scope>IDENTIFICATION</scope>
</reference>
<dbReference type="HOGENOM" id="CLU_135876_0_0_1"/>
<dbReference type="Gramene" id="ORUFI01G33110.1">
    <property type="protein sequence ID" value="ORUFI01G33110.1"/>
    <property type="gene ID" value="ORUFI01G33110"/>
</dbReference>
<feature type="compositionally biased region" description="Low complexity" evidence="1">
    <location>
        <begin position="129"/>
        <end position="140"/>
    </location>
</feature>
<feature type="compositionally biased region" description="Gly residues" evidence="1">
    <location>
        <begin position="31"/>
        <end position="40"/>
    </location>
</feature>
<dbReference type="EnsemblPlants" id="ORUFI01G33110.1">
    <property type="protein sequence ID" value="ORUFI01G33110.1"/>
    <property type="gene ID" value="ORUFI01G33110"/>
</dbReference>
<reference evidence="3" key="1">
    <citation type="submission" date="2013-06" db="EMBL/GenBank/DDBJ databases">
        <authorList>
            <person name="Zhao Q."/>
        </authorList>
    </citation>
    <scope>NUCLEOTIDE SEQUENCE</scope>
    <source>
        <strain evidence="3">cv. W1943</strain>
    </source>
</reference>
<evidence type="ECO:0000256" key="1">
    <source>
        <dbReference type="SAM" id="MobiDB-lite"/>
    </source>
</evidence>
<feature type="region of interest" description="Disordered" evidence="1">
    <location>
        <begin position="114"/>
        <end position="140"/>
    </location>
</feature>
<name>A0A0E0N244_ORYRU</name>
<evidence type="ECO:0000313" key="2">
    <source>
        <dbReference type="EnsemblPlants" id="ORUFI01G33110.1"/>
    </source>
</evidence>
<evidence type="ECO:0000313" key="3">
    <source>
        <dbReference type="Proteomes" id="UP000008022"/>
    </source>
</evidence>
<dbReference type="Proteomes" id="UP000008022">
    <property type="component" value="Unassembled WGS sequence"/>
</dbReference>
<feature type="region of interest" description="Disordered" evidence="1">
    <location>
        <begin position="1"/>
        <end position="50"/>
    </location>
</feature>